<protein>
    <recommendedName>
        <fullName evidence="8 10">Protein GrpE</fullName>
    </recommendedName>
    <alternativeName>
        <fullName evidence="9 10">HSP-70 cofactor</fullName>
    </alternativeName>
</protein>
<dbReference type="RefSeq" id="WP_190350097.1">
    <property type="nucleotide sequence ID" value="NZ_JACJPY010000012.1"/>
</dbReference>
<dbReference type="GO" id="GO:0051082">
    <property type="term" value="F:unfolded protein binding"/>
    <property type="evidence" value="ECO:0007669"/>
    <property type="project" value="TreeGrafter"/>
</dbReference>
<evidence type="ECO:0000256" key="10">
    <source>
        <dbReference type="HAMAP-Rule" id="MF_01151"/>
    </source>
</evidence>
<comment type="function">
    <text evidence="7 10 11">Participates actively in the response to hyperosmotic and heat shock by preventing the aggregation of stress-denatured proteins, in association with DnaK and GrpE. It is the nucleotide exchange factor for DnaK and may function as a thermosensor. Unfolded proteins bind initially to DnaJ; upon interaction with the DnaJ-bound protein, DnaK hydrolyzes its bound ATP, resulting in the formation of a stable complex. GrpE releases ADP from DnaK; ATP binding to DnaK triggers the release of the substrate protein, thus completing the reaction cycle. Several rounds of ATP-dependent interactions between DnaJ, DnaK and GrpE are required for fully efficient folding.</text>
</comment>
<dbReference type="InterPro" id="IPR009012">
    <property type="entry name" value="GrpE_head"/>
</dbReference>
<dbReference type="GO" id="GO:0005737">
    <property type="term" value="C:cytoplasm"/>
    <property type="evidence" value="ECO:0007669"/>
    <property type="project" value="UniProtKB-SubCell"/>
</dbReference>
<evidence type="ECO:0000256" key="3">
    <source>
        <dbReference type="ARBA" id="ARBA00011738"/>
    </source>
</evidence>
<dbReference type="NCBIfam" id="NF010738">
    <property type="entry name" value="PRK14140.1"/>
    <property type="match status" value="1"/>
</dbReference>
<dbReference type="GO" id="GO:0042803">
    <property type="term" value="F:protein homodimerization activity"/>
    <property type="evidence" value="ECO:0007669"/>
    <property type="project" value="InterPro"/>
</dbReference>
<dbReference type="InterPro" id="IPR013805">
    <property type="entry name" value="GrpE_CC"/>
</dbReference>
<dbReference type="GO" id="GO:0000774">
    <property type="term" value="F:adenyl-nucleotide exchange factor activity"/>
    <property type="evidence" value="ECO:0007669"/>
    <property type="project" value="InterPro"/>
</dbReference>
<dbReference type="CDD" id="cd00446">
    <property type="entry name" value="GrpE"/>
    <property type="match status" value="1"/>
</dbReference>
<evidence type="ECO:0000313" key="14">
    <source>
        <dbReference type="EMBL" id="MBD2149732.1"/>
    </source>
</evidence>
<feature type="region of interest" description="Disordered" evidence="13">
    <location>
        <begin position="235"/>
        <end position="254"/>
    </location>
</feature>
<comment type="subunit">
    <text evidence="3 10">Homodimer.</text>
</comment>
<keyword evidence="6 10" id="KW-0143">Chaperone</keyword>
<evidence type="ECO:0000256" key="4">
    <source>
        <dbReference type="ARBA" id="ARBA00022490"/>
    </source>
</evidence>
<dbReference type="AlphaFoldDB" id="A0A926URH7"/>
<name>A0A926URH7_9CYAN</name>
<evidence type="ECO:0000256" key="2">
    <source>
        <dbReference type="ARBA" id="ARBA00009054"/>
    </source>
</evidence>
<dbReference type="FunFam" id="2.30.22.10:FF:000001">
    <property type="entry name" value="Protein GrpE"/>
    <property type="match status" value="1"/>
</dbReference>
<sequence>MIEEENIPSTDELSDDLLDEDDEALESKLQQFATDELGEIPNAEITENPSVFATAAPETTVDTKANAAAAATLEKISGLIAESTALKEQLDERKQQYLRLYADFENFRKRTERDKEEQEGTITSKILKKILPVVDDFERAQLQISPKTDGEASIHRSYQSVYKQLLKCLKETGVARMECTGQEFDPNFHEAIMQEASTEYDEGIITEELRPGYLVSDDRVLRHALVKVSSGRVDGVDSAADLDNGEASSSSDNS</sequence>
<dbReference type="GO" id="GO:0051087">
    <property type="term" value="F:protein-folding chaperone binding"/>
    <property type="evidence" value="ECO:0007669"/>
    <property type="project" value="InterPro"/>
</dbReference>
<reference evidence="14" key="2">
    <citation type="submission" date="2020-08" db="EMBL/GenBank/DDBJ databases">
        <authorList>
            <person name="Chen M."/>
            <person name="Teng W."/>
            <person name="Zhao L."/>
            <person name="Hu C."/>
            <person name="Zhou Y."/>
            <person name="Han B."/>
            <person name="Song L."/>
            <person name="Shu W."/>
        </authorList>
    </citation>
    <scope>NUCLEOTIDE SEQUENCE</scope>
    <source>
        <strain evidence="14">FACHB-1277</strain>
    </source>
</reference>
<comment type="caution">
    <text evidence="14">The sequence shown here is derived from an EMBL/GenBank/DDBJ whole genome shotgun (WGS) entry which is preliminary data.</text>
</comment>
<dbReference type="EMBL" id="JACJPY010000012">
    <property type="protein sequence ID" value="MBD2149732.1"/>
    <property type="molecule type" value="Genomic_DNA"/>
</dbReference>
<evidence type="ECO:0000256" key="8">
    <source>
        <dbReference type="ARBA" id="ARBA00072274"/>
    </source>
</evidence>
<evidence type="ECO:0000256" key="6">
    <source>
        <dbReference type="ARBA" id="ARBA00023186"/>
    </source>
</evidence>
<organism evidence="14 15">
    <name type="scientific">Pseudanabaena cinerea FACHB-1277</name>
    <dbReference type="NCBI Taxonomy" id="2949581"/>
    <lineage>
        <taxon>Bacteria</taxon>
        <taxon>Bacillati</taxon>
        <taxon>Cyanobacteriota</taxon>
        <taxon>Cyanophyceae</taxon>
        <taxon>Pseudanabaenales</taxon>
        <taxon>Pseudanabaenaceae</taxon>
        <taxon>Pseudanabaena</taxon>
        <taxon>Pseudanabaena cinerea</taxon>
    </lineage>
</organism>
<dbReference type="PANTHER" id="PTHR21237">
    <property type="entry name" value="GRPE PROTEIN"/>
    <property type="match status" value="1"/>
</dbReference>
<dbReference type="InterPro" id="IPR000740">
    <property type="entry name" value="GrpE"/>
</dbReference>
<dbReference type="SUPFAM" id="SSF58014">
    <property type="entry name" value="Coiled-coil domain of nucleotide exchange factor GrpE"/>
    <property type="match status" value="1"/>
</dbReference>
<accession>A0A926URH7</accession>
<dbReference type="Gene3D" id="3.90.20.20">
    <property type="match status" value="1"/>
</dbReference>
<dbReference type="PANTHER" id="PTHR21237:SF40">
    <property type="entry name" value="CELL CYCLE AND APOPTOSIS REGULATOR PROTEIN 2"/>
    <property type="match status" value="1"/>
</dbReference>
<evidence type="ECO:0000256" key="12">
    <source>
        <dbReference type="RuleBase" id="RU004478"/>
    </source>
</evidence>
<keyword evidence="5 10" id="KW-0346">Stress response</keyword>
<comment type="similarity">
    <text evidence="2 10 12">Belongs to the GrpE family.</text>
</comment>
<dbReference type="PROSITE" id="PS01071">
    <property type="entry name" value="GRPE"/>
    <property type="match status" value="1"/>
</dbReference>
<feature type="region of interest" description="Disordered" evidence="13">
    <location>
        <begin position="1"/>
        <end position="22"/>
    </location>
</feature>
<dbReference type="NCBIfam" id="NF010741">
    <property type="entry name" value="PRK14143.1"/>
    <property type="match status" value="1"/>
</dbReference>
<evidence type="ECO:0000256" key="5">
    <source>
        <dbReference type="ARBA" id="ARBA00023016"/>
    </source>
</evidence>
<evidence type="ECO:0000256" key="9">
    <source>
        <dbReference type="ARBA" id="ARBA00076414"/>
    </source>
</evidence>
<proteinExistence type="inferred from homology"/>
<dbReference type="Proteomes" id="UP000631421">
    <property type="component" value="Unassembled WGS sequence"/>
</dbReference>
<dbReference type="Pfam" id="PF01025">
    <property type="entry name" value="GrpE"/>
    <property type="match status" value="1"/>
</dbReference>
<evidence type="ECO:0000256" key="11">
    <source>
        <dbReference type="RuleBase" id="RU000639"/>
    </source>
</evidence>
<reference evidence="14" key="1">
    <citation type="journal article" date="2015" name="ISME J.">
        <title>Draft Genome Sequence of Streptomyces incarnatus NRRL8089, which Produces the Nucleoside Antibiotic Sinefungin.</title>
        <authorList>
            <person name="Oshima K."/>
            <person name="Hattori M."/>
            <person name="Shimizu H."/>
            <person name="Fukuda K."/>
            <person name="Nemoto M."/>
            <person name="Inagaki K."/>
            <person name="Tamura T."/>
        </authorList>
    </citation>
    <scope>NUCLEOTIDE SEQUENCE</scope>
    <source>
        <strain evidence="14">FACHB-1277</strain>
    </source>
</reference>
<dbReference type="GO" id="GO:0006457">
    <property type="term" value="P:protein folding"/>
    <property type="evidence" value="ECO:0007669"/>
    <property type="project" value="InterPro"/>
</dbReference>
<keyword evidence="15" id="KW-1185">Reference proteome</keyword>
<keyword evidence="4 10" id="KW-0963">Cytoplasm</keyword>
<comment type="subcellular location">
    <subcellularLocation>
        <location evidence="1 10">Cytoplasm</location>
    </subcellularLocation>
</comment>
<evidence type="ECO:0000256" key="13">
    <source>
        <dbReference type="SAM" id="MobiDB-lite"/>
    </source>
</evidence>
<gene>
    <name evidence="10 14" type="primary">grpE</name>
    <name evidence="14" type="ORF">H6F44_06275</name>
</gene>
<evidence type="ECO:0000256" key="1">
    <source>
        <dbReference type="ARBA" id="ARBA00004496"/>
    </source>
</evidence>
<evidence type="ECO:0000256" key="7">
    <source>
        <dbReference type="ARBA" id="ARBA00053401"/>
    </source>
</evidence>
<dbReference type="SUPFAM" id="SSF51064">
    <property type="entry name" value="Head domain of nucleotide exchange factor GrpE"/>
    <property type="match status" value="1"/>
</dbReference>
<dbReference type="PRINTS" id="PR00773">
    <property type="entry name" value="GRPEPROTEIN"/>
</dbReference>
<dbReference type="HAMAP" id="MF_01151">
    <property type="entry name" value="GrpE"/>
    <property type="match status" value="1"/>
</dbReference>
<dbReference type="Gene3D" id="2.30.22.10">
    <property type="entry name" value="Head domain of nucleotide exchange factor GrpE"/>
    <property type="match status" value="1"/>
</dbReference>
<evidence type="ECO:0000313" key="15">
    <source>
        <dbReference type="Proteomes" id="UP000631421"/>
    </source>
</evidence>